<reference evidence="2 3" key="1">
    <citation type="submission" date="2018-10" db="EMBL/GenBank/DDBJ databases">
        <title>Natrarchaeobius chitinivorans gen. nov., sp. nov., and Natrarchaeobius haloalkaliphilus sp. nov., alkaliphilic, chitin-utilizing haloarchaea from hypersaline alkaline lakes.</title>
        <authorList>
            <person name="Sorokin D.Y."/>
            <person name="Elcheninov A.G."/>
            <person name="Kostrikina N.A."/>
            <person name="Bale N.J."/>
            <person name="Sinninghe Damste J.S."/>
            <person name="Khijniak T.V."/>
            <person name="Kublanov I.V."/>
            <person name="Toshchakov S.V."/>
        </authorList>
    </citation>
    <scope>NUCLEOTIDE SEQUENCE [LARGE SCALE GENOMIC DNA]</scope>
    <source>
        <strain evidence="2 3">AArcht7</strain>
    </source>
</reference>
<dbReference type="OrthoDB" id="258836at2157"/>
<evidence type="ECO:0000259" key="1">
    <source>
        <dbReference type="Pfam" id="PF26008"/>
    </source>
</evidence>
<proteinExistence type="predicted"/>
<dbReference type="InterPro" id="IPR058314">
    <property type="entry name" value="DUF8001"/>
</dbReference>
<dbReference type="Pfam" id="PF26008">
    <property type="entry name" value="DUF8001"/>
    <property type="match status" value="1"/>
</dbReference>
<comment type="caution">
    <text evidence="2">The sequence shown here is derived from an EMBL/GenBank/DDBJ whole genome shotgun (WGS) entry which is preliminary data.</text>
</comment>
<evidence type="ECO:0000313" key="2">
    <source>
        <dbReference type="EMBL" id="RQH02012.1"/>
    </source>
</evidence>
<accession>A0A3N6MZQ0</accession>
<sequence>MTETKRVSRKDLTAAEILDVIEDGGRVVIELSVLGRSTDVVIRERDGTYYCDTAMKLLVHESREELRECLERFQLARREPVDEIERGGIST</sequence>
<dbReference type="Proteomes" id="UP000281431">
    <property type="component" value="Unassembled WGS sequence"/>
</dbReference>
<dbReference type="AlphaFoldDB" id="A0A3N6MZQ0"/>
<protein>
    <recommendedName>
        <fullName evidence="1">DUF8001 domain-containing protein</fullName>
    </recommendedName>
</protein>
<gene>
    <name evidence="2" type="ORF">EA472_06875</name>
</gene>
<name>A0A3N6MZQ0_NATCH</name>
<dbReference type="EMBL" id="REFZ01000003">
    <property type="protein sequence ID" value="RQH02012.1"/>
    <property type="molecule type" value="Genomic_DNA"/>
</dbReference>
<evidence type="ECO:0000313" key="3">
    <source>
        <dbReference type="Proteomes" id="UP000281431"/>
    </source>
</evidence>
<organism evidence="2 3">
    <name type="scientific">Natrarchaeobius chitinivorans</name>
    <dbReference type="NCBI Taxonomy" id="1679083"/>
    <lineage>
        <taxon>Archaea</taxon>
        <taxon>Methanobacteriati</taxon>
        <taxon>Methanobacteriota</taxon>
        <taxon>Stenosarchaea group</taxon>
        <taxon>Halobacteria</taxon>
        <taxon>Halobacteriales</taxon>
        <taxon>Natrialbaceae</taxon>
        <taxon>Natrarchaeobius</taxon>
    </lineage>
</organism>
<keyword evidence="3" id="KW-1185">Reference proteome</keyword>
<feature type="domain" description="DUF8001" evidence="1">
    <location>
        <begin position="1"/>
        <end position="77"/>
    </location>
</feature>